<dbReference type="Proteomes" id="UP001208689">
    <property type="component" value="Chromosome"/>
</dbReference>
<organism evidence="1 2">
    <name type="scientific">Candidatus Lokiarchaeum ossiferum</name>
    <dbReference type="NCBI Taxonomy" id="2951803"/>
    <lineage>
        <taxon>Archaea</taxon>
        <taxon>Promethearchaeati</taxon>
        <taxon>Promethearchaeota</taxon>
        <taxon>Promethearchaeia</taxon>
        <taxon>Promethearchaeales</taxon>
        <taxon>Promethearchaeaceae</taxon>
        <taxon>Candidatus Lokiarchaeum</taxon>
    </lineage>
</organism>
<reference evidence="1" key="1">
    <citation type="submission" date="2022-09" db="EMBL/GenBank/DDBJ databases">
        <title>Actin cytoskeleton and complex cell architecture in an #Asgard archaeon.</title>
        <authorList>
            <person name="Ponce Toledo R.I."/>
            <person name="Schleper C."/>
            <person name="Rodrigues Oliveira T."/>
            <person name="Wollweber F."/>
            <person name="Xu J."/>
            <person name="Rittmann S."/>
            <person name="Klingl A."/>
            <person name="Pilhofer M."/>
        </authorList>
    </citation>
    <scope>NUCLEOTIDE SEQUENCE</scope>
    <source>
        <strain evidence="1">B-35</strain>
    </source>
</reference>
<proteinExistence type="predicted"/>
<protein>
    <submittedName>
        <fullName evidence="1">Uncharacterized protein</fullName>
    </submittedName>
</protein>
<evidence type="ECO:0000313" key="1">
    <source>
        <dbReference type="EMBL" id="UYP46609.1"/>
    </source>
</evidence>
<accession>A0ABY6HVL8</accession>
<dbReference type="EMBL" id="CP104013">
    <property type="protein sequence ID" value="UYP46609.1"/>
    <property type="molecule type" value="Genomic_DNA"/>
</dbReference>
<keyword evidence="2" id="KW-1185">Reference proteome</keyword>
<sequence length="287" mass="32997">MTAPSQEFEVEVTCPIPECKKTKIVKIPSYLFENKKMGTIKVQIHADICCEHEFIIFVGKMKGKPPRVRAYEMVDLAIDLSKIIKTGKNDQVFLKDLLKKYGDYAVSSCLHALMLNCHIIFLRTEHDTNQSNQITNLLNSFIPSQHPSDNITISHILESEYKKAKISNALVVNPQGVIANTPWSDISLDIEKHLIQESLEILDDSLQAMILKQELELLFNKSQFIVNIIKKDEIFEEDLNQKISQEYGNTISKSEMKLLKQIVEFRFKGNLKKIKIRSFSKLKEGLW</sequence>
<gene>
    <name evidence="1" type="ORF">NEF87_002894</name>
</gene>
<evidence type="ECO:0000313" key="2">
    <source>
        <dbReference type="Proteomes" id="UP001208689"/>
    </source>
</evidence>
<name>A0ABY6HVL8_9ARCH</name>